<comment type="caution">
    <text evidence="2">The sequence shown here is derived from an EMBL/GenBank/DDBJ whole genome shotgun (WGS) entry which is preliminary data.</text>
</comment>
<protein>
    <submittedName>
        <fullName evidence="2">Uncharacterized protein</fullName>
    </submittedName>
</protein>
<dbReference type="EMBL" id="NOXT01000115">
    <property type="protein sequence ID" value="OYQ27051.1"/>
    <property type="molecule type" value="Genomic_DNA"/>
</dbReference>
<gene>
    <name evidence="2" type="ORF">CHU93_11070</name>
</gene>
<name>A0A255YCX9_9SPHN</name>
<feature type="chain" id="PRO_5012332623" evidence="1">
    <location>
        <begin position="22"/>
        <end position="129"/>
    </location>
</feature>
<organism evidence="2 3">
    <name type="scientific">Sandarakinorhabdus cyanobacteriorum</name>
    <dbReference type="NCBI Taxonomy" id="1981098"/>
    <lineage>
        <taxon>Bacteria</taxon>
        <taxon>Pseudomonadati</taxon>
        <taxon>Pseudomonadota</taxon>
        <taxon>Alphaproteobacteria</taxon>
        <taxon>Sphingomonadales</taxon>
        <taxon>Sphingosinicellaceae</taxon>
        <taxon>Sandarakinorhabdus</taxon>
    </lineage>
</organism>
<evidence type="ECO:0000256" key="1">
    <source>
        <dbReference type="SAM" id="SignalP"/>
    </source>
</evidence>
<keyword evidence="3" id="KW-1185">Reference proteome</keyword>
<sequence>MAMIRTALLLFALVVAVPARADDDAAKSAIKDCLPTRNIQQAQAGIDRHWYVRLRDGSWWRNAMMCPGLAPRRALVHSSPIGSQCRGDIVQVVDFTMGGVNFGACGLGDWERVAGLPTKPAKRDERKDD</sequence>
<reference evidence="2 3" key="1">
    <citation type="submission" date="2017-07" db="EMBL/GenBank/DDBJ databases">
        <title>Sandarakinorhabdus cyanobacteriorum sp. nov., a novel bacterium isolated from cyanobacterial aggregates in a eutrophic lake.</title>
        <authorList>
            <person name="Cai H."/>
        </authorList>
    </citation>
    <scope>NUCLEOTIDE SEQUENCE [LARGE SCALE GENOMIC DNA]</scope>
    <source>
        <strain evidence="2 3">TH057</strain>
    </source>
</reference>
<feature type="signal peptide" evidence="1">
    <location>
        <begin position="1"/>
        <end position="21"/>
    </location>
</feature>
<dbReference type="Proteomes" id="UP000216991">
    <property type="component" value="Unassembled WGS sequence"/>
</dbReference>
<evidence type="ECO:0000313" key="3">
    <source>
        <dbReference type="Proteomes" id="UP000216991"/>
    </source>
</evidence>
<keyword evidence="1" id="KW-0732">Signal</keyword>
<accession>A0A255YCX9</accession>
<dbReference type="AlphaFoldDB" id="A0A255YCX9"/>
<evidence type="ECO:0000313" key="2">
    <source>
        <dbReference type="EMBL" id="OYQ27051.1"/>
    </source>
</evidence>
<proteinExistence type="predicted"/>